<evidence type="ECO:0000256" key="2">
    <source>
        <dbReference type="SAM" id="SignalP"/>
    </source>
</evidence>
<dbReference type="OrthoDB" id="5293418at2"/>
<feature type="chain" id="PRO_5013226902" description="DUF7939 domain-containing protein" evidence="2">
    <location>
        <begin position="28"/>
        <end position="571"/>
    </location>
</feature>
<evidence type="ECO:0000313" key="5">
    <source>
        <dbReference type="Proteomes" id="UP000195667"/>
    </source>
</evidence>
<keyword evidence="1" id="KW-0812">Transmembrane</keyword>
<feature type="domain" description="DUF7939" evidence="3">
    <location>
        <begin position="475"/>
        <end position="554"/>
    </location>
</feature>
<dbReference type="AlphaFoldDB" id="A0A1R4HIG3"/>
<dbReference type="PANTHER" id="PTHR40940:SF1">
    <property type="entry name" value="PROTEIN BATD"/>
    <property type="match status" value="1"/>
</dbReference>
<keyword evidence="2" id="KW-0732">Signal</keyword>
<gene>
    <name evidence="4" type="ORF">CRENPOLYSF1_770017</name>
</gene>
<dbReference type="EMBL" id="FUKI01000156">
    <property type="protein sequence ID" value="SJM95670.1"/>
    <property type="molecule type" value="Genomic_DNA"/>
</dbReference>
<dbReference type="RefSeq" id="WP_087144889.1">
    <property type="nucleotide sequence ID" value="NZ_FUKI01000156.1"/>
</dbReference>
<name>A0A1R4HIG3_9GAMM</name>
<evidence type="ECO:0000313" key="4">
    <source>
        <dbReference type="EMBL" id="SJM95670.1"/>
    </source>
</evidence>
<dbReference type="InterPro" id="IPR057699">
    <property type="entry name" value="DUF7939"/>
</dbReference>
<reference evidence="5" key="1">
    <citation type="submission" date="2017-02" db="EMBL/GenBank/DDBJ databases">
        <authorList>
            <person name="Daims H."/>
        </authorList>
    </citation>
    <scope>NUCLEOTIDE SEQUENCE [LARGE SCALE GENOMIC DNA]</scope>
</reference>
<feature type="signal peptide" evidence="2">
    <location>
        <begin position="1"/>
        <end position="27"/>
    </location>
</feature>
<feature type="transmembrane region" description="Helical" evidence="1">
    <location>
        <begin position="433"/>
        <end position="454"/>
    </location>
</feature>
<dbReference type="Pfam" id="PF13584">
    <property type="entry name" value="BatD"/>
    <property type="match status" value="2"/>
</dbReference>
<keyword evidence="1" id="KW-0472">Membrane</keyword>
<accession>A0A1R4HIG3</accession>
<dbReference type="Pfam" id="PF25607">
    <property type="entry name" value="DUF7939"/>
    <property type="match status" value="1"/>
</dbReference>
<keyword evidence="5" id="KW-1185">Reference proteome</keyword>
<dbReference type="Proteomes" id="UP000195667">
    <property type="component" value="Unassembled WGS sequence"/>
</dbReference>
<dbReference type="InterPro" id="IPR025738">
    <property type="entry name" value="BatD"/>
</dbReference>
<proteinExistence type="predicted"/>
<organism evidence="4 5">
    <name type="scientific">Crenothrix polyspora</name>
    <dbReference type="NCBI Taxonomy" id="360316"/>
    <lineage>
        <taxon>Bacteria</taxon>
        <taxon>Pseudomonadati</taxon>
        <taxon>Pseudomonadota</taxon>
        <taxon>Gammaproteobacteria</taxon>
        <taxon>Methylococcales</taxon>
        <taxon>Crenotrichaceae</taxon>
        <taxon>Crenothrix</taxon>
    </lineage>
</organism>
<dbReference type="PANTHER" id="PTHR40940">
    <property type="entry name" value="PROTEIN BATD-RELATED"/>
    <property type="match status" value="1"/>
</dbReference>
<sequence>MNAIKLIKSMRFAVVLLILTTPQWAMAVPIDVSVDHTPVNLGESFQIVFTATESPDGAPDFSVLDQDFSVLNQSQSSNTVFSNGNLSKTVQWTLNVMAKRAGSLIIPAIKFGDDTSQAISVLVGKAAGKKDISSDSELFLDVKATPESSYVQSQIIYTLRLYRNVEMAQAKLTEPELSDAVIEKLGEDTDYNALHNGINYRVTERKYAIFPQKSGQLTINPLELTADVISNNTPSINDFFNPQATKTKRIVSKKIVLNIAPAPSSFPGTHWVSAEQMELKQEWSGDTQQAKVGEPLTRTLTLQAKSATVGQLPELNTAKSNEQFKVYPDQPVLQEQKKSDGLLALRQEKIAFIPSQAGNYTLPAIEIPWFNTQSQKVEIAKLPEVALTAFGAAATVAPIAAPSAATPKPSNVAAKPEITSVVNPIAVKNSFNWLWAACVFFAAGWLITVIYFFAKRSAKKKAVVVIDTEADITIKEVIKRLKKSCANNDVEKTKAVLMDWGNKQFGVTSLGAVATFCEARLRDEILHLNQIIYGKDAEQWDGKKLFQYFIENKARTAITNKDSSLEPLYRL</sequence>
<evidence type="ECO:0000256" key="1">
    <source>
        <dbReference type="SAM" id="Phobius"/>
    </source>
</evidence>
<keyword evidence="1" id="KW-1133">Transmembrane helix</keyword>
<evidence type="ECO:0000259" key="3">
    <source>
        <dbReference type="Pfam" id="PF25607"/>
    </source>
</evidence>
<protein>
    <recommendedName>
        <fullName evidence="3">DUF7939 domain-containing protein</fullName>
    </recommendedName>
</protein>